<evidence type="ECO:0000313" key="8">
    <source>
        <dbReference type="Proteomes" id="UP000827284"/>
    </source>
</evidence>
<gene>
    <name evidence="7" type="ORF">EMPS_10461</name>
</gene>
<dbReference type="OrthoDB" id="655030at2759"/>
<sequence>MAPTFKVLIAGAGLGGITLAILLEKAQIDYDLFESSPQVSPLGSAIVLGPSIFPLLEQLGLLDKVDKISKPVQTIHLVQDNLKRIGELDLSDHKDRTGYASRVSTRTDLLSLLISQLDPKRVHFSKQIVSFSQNKDSAEIRCADHTTYKGDILVGSDGAFSRIRTCLYKQVAKKGILPRHDAALFSALPSIADNGGLEEGVFQPTGSHFSLVGVTDPLDRNRYPGLQDAESRCDTIVVDHITFGYYTLPGDRIAWTVHMHLEDPALREHYAQPQQLQRPPSPTPSTMSYASSSTTASYASTVSYIPGGWEPEEKVKGLATVGELLSEEYQHLKLPIGGLFRDLMNATPPQSVTRTVSEEFLCETWHHGRTVLIGDACHGLLPNAGQGAASAMLDSVILANLLHDLPSASPEHVVELFKAFQADRLPFAKVQMDLSHRVNKVLLSSPTSPSSPLGSGPFGSSVLSSSPPTSSSPPSGHGSWTDSWMRKLMVRYLSKVYQHFSDAKTLADRPQAAFLPLIPNRGSTAPLPQRTPKVYSASTASGTKH</sequence>
<organism evidence="7 8">
    <name type="scientific">Entomortierella parvispora</name>
    <dbReference type="NCBI Taxonomy" id="205924"/>
    <lineage>
        <taxon>Eukaryota</taxon>
        <taxon>Fungi</taxon>
        <taxon>Fungi incertae sedis</taxon>
        <taxon>Mucoromycota</taxon>
        <taxon>Mortierellomycotina</taxon>
        <taxon>Mortierellomycetes</taxon>
        <taxon>Mortierellales</taxon>
        <taxon>Mortierellaceae</taxon>
        <taxon>Entomortierella</taxon>
    </lineage>
</organism>
<dbReference type="SUPFAM" id="SSF51905">
    <property type="entry name" value="FAD/NAD(P)-binding domain"/>
    <property type="match status" value="1"/>
</dbReference>
<evidence type="ECO:0000256" key="5">
    <source>
        <dbReference type="SAM" id="MobiDB-lite"/>
    </source>
</evidence>
<dbReference type="Proteomes" id="UP000827284">
    <property type="component" value="Unassembled WGS sequence"/>
</dbReference>
<feature type="compositionally biased region" description="Polar residues" evidence="5">
    <location>
        <begin position="536"/>
        <end position="545"/>
    </location>
</feature>
<protein>
    <recommendedName>
        <fullName evidence="6">FAD-binding domain-containing protein</fullName>
    </recommendedName>
</protein>
<dbReference type="AlphaFoldDB" id="A0A9P3HK25"/>
<dbReference type="GO" id="GO:0071949">
    <property type="term" value="F:FAD binding"/>
    <property type="evidence" value="ECO:0007669"/>
    <property type="project" value="InterPro"/>
</dbReference>
<feature type="domain" description="FAD-binding" evidence="6">
    <location>
        <begin position="6"/>
        <end position="170"/>
    </location>
</feature>
<keyword evidence="4" id="KW-0560">Oxidoreductase</keyword>
<dbReference type="Pfam" id="PF01494">
    <property type="entry name" value="FAD_binding_3"/>
    <property type="match status" value="2"/>
</dbReference>
<evidence type="ECO:0000256" key="1">
    <source>
        <dbReference type="ARBA" id="ARBA00007992"/>
    </source>
</evidence>
<dbReference type="PRINTS" id="PR00420">
    <property type="entry name" value="RNGMNOXGNASE"/>
</dbReference>
<comment type="caution">
    <text evidence="7">The sequence shown here is derived from an EMBL/GenBank/DDBJ whole genome shotgun (WGS) entry which is preliminary data.</text>
</comment>
<dbReference type="PANTHER" id="PTHR47356:SF2">
    <property type="entry name" value="FAD-BINDING DOMAIN-CONTAINING PROTEIN-RELATED"/>
    <property type="match status" value="1"/>
</dbReference>
<dbReference type="GO" id="GO:0004497">
    <property type="term" value="F:monooxygenase activity"/>
    <property type="evidence" value="ECO:0007669"/>
    <property type="project" value="InterPro"/>
</dbReference>
<keyword evidence="3" id="KW-0274">FAD</keyword>
<dbReference type="InterPro" id="IPR036188">
    <property type="entry name" value="FAD/NAD-bd_sf"/>
</dbReference>
<accession>A0A9P3HK25</accession>
<keyword evidence="2" id="KW-0285">Flavoprotein</keyword>
<dbReference type="Gene3D" id="3.50.50.60">
    <property type="entry name" value="FAD/NAD(P)-binding domain"/>
    <property type="match status" value="2"/>
</dbReference>
<dbReference type="InterPro" id="IPR002938">
    <property type="entry name" value="FAD-bd"/>
</dbReference>
<reference evidence="7" key="1">
    <citation type="submission" date="2021-11" db="EMBL/GenBank/DDBJ databases">
        <authorList>
            <person name="Herlambang A."/>
            <person name="Guo Y."/>
            <person name="Takashima Y."/>
            <person name="Nishizawa T."/>
        </authorList>
    </citation>
    <scope>NUCLEOTIDE SEQUENCE</scope>
    <source>
        <strain evidence="7">E1425</strain>
    </source>
</reference>
<evidence type="ECO:0000256" key="2">
    <source>
        <dbReference type="ARBA" id="ARBA00022630"/>
    </source>
</evidence>
<reference evidence="7" key="2">
    <citation type="journal article" date="2022" name="Microbiol. Resour. Announc.">
        <title>Whole-Genome Sequence of Entomortierella parvispora E1425, a Mucoromycotan Fungus Associated with Burkholderiaceae-Related Endosymbiotic Bacteria.</title>
        <authorList>
            <person name="Herlambang A."/>
            <person name="Guo Y."/>
            <person name="Takashima Y."/>
            <person name="Narisawa K."/>
            <person name="Ohta H."/>
            <person name="Nishizawa T."/>
        </authorList>
    </citation>
    <scope>NUCLEOTIDE SEQUENCE</scope>
    <source>
        <strain evidence="7">E1425</strain>
    </source>
</reference>
<feature type="region of interest" description="Disordered" evidence="5">
    <location>
        <begin position="520"/>
        <end position="545"/>
    </location>
</feature>
<evidence type="ECO:0000256" key="3">
    <source>
        <dbReference type="ARBA" id="ARBA00022827"/>
    </source>
</evidence>
<proteinExistence type="inferred from homology"/>
<evidence type="ECO:0000313" key="7">
    <source>
        <dbReference type="EMBL" id="GJJ78102.1"/>
    </source>
</evidence>
<name>A0A9P3HK25_9FUNG</name>
<dbReference type="InterPro" id="IPR050562">
    <property type="entry name" value="FAD_mOase_fung"/>
</dbReference>
<evidence type="ECO:0000256" key="4">
    <source>
        <dbReference type="ARBA" id="ARBA00023002"/>
    </source>
</evidence>
<feature type="domain" description="FAD-binding" evidence="6">
    <location>
        <begin position="348"/>
        <end position="432"/>
    </location>
</feature>
<evidence type="ECO:0000259" key="6">
    <source>
        <dbReference type="Pfam" id="PF01494"/>
    </source>
</evidence>
<feature type="region of interest" description="Disordered" evidence="5">
    <location>
        <begin position="445"/>
        <end position="479"/>
    </location>
</feature>
<dbReference type="EMBL" id="BQFW01000014">
    <property type="protein sequence ID" value="GJJ78102.1"/>
    <property type="molecule type" value="Genomic_DNA"/>
</dbReference>
<dbReference type="PANTHER" id="PTHR47356">
    <property type="entry name" value="FAD-DEPENDENT MONOOXYGENASE ASQG-RELATED"/>
    <property type="match status" value="1"/>
</dbReference>
<feature type="region of interest" description="Disordered" evidence="5">
    <location>
        <begin position="271"/>
        <end position="292"/>
    </location>
</feature>
<comment type="similarity">
    <text evidence="1">Belongs to the paxM FAD-dependent monooxygenase family.</text>
</comment>
<keyword evidence="8" id="KW-1185">Reference proteome</keyword>